<comment type="catalytic activity">
    <reaction evidence="5">
        <text>(6S)-5-formyl-5,6,7,8-tetrahydrofolate + ATP = (6R)-5,10-methenyltetrahydrofolate + ADP + phosphate</text>
        <dbReference type="Rhea" id="RHEA:10488"/>
        <dbReference type="ChEBI" id="CHEBI:30616"/>
        <dbReference type="ChEBI" id="CHEBI:43474"/>
        <dbReference type="ChEBI" id="CHEBI:57455"/>
        <dbReference type="ChEBI" id="CHEBI:57457"/>
        <dbReference type="ChEBI" id="CHEBI:456216"/>
        <dbReference type="EC" id="6.3.3.2"/>
    </reaction>
</comment>
<feature type="binding site" evidence="4">
    <location>
        <begin position="135"/>
        <end position="143"/>
    </location>
    <ligand>
        <name>ATP</name>
        <dbReference type="ChEBI" id="CHEBI:30616"/>
    </ligand>
</feature>
<dbReference type="GO" id="GO:0009396">
    <property type="term" value="P:folic acid-containing compound biosynthetic process"/>
    <property type="evidence" value="ECO:0007669"/>
    <property type="project" value="TreeGrafter"/>
</dbReference>
<dbReference type="GO" id="GO:0005524">
    <property type="term" value="F:ATP binding"/>
    <property type="evidence" value="ECO:0007669"/>
    <property type="project" value="UniProtKB-KW"/>
</dbReference>
<dbReference type="PANTHER" id="PTHR23407">
    <property type="entry name" value="ATPASE INHIBITOR/5-FORMYLTETRAHYDROFOLATE CYCLO-LIGASE"/>
    <property type="match status" value="1"/>
</dbReference>
<sequence>MPQSDVKPELRRKFRAKRDNFVANLKSGEAAIAFSCLPSPLAQLCTPGKIVAGYVAIGSEADPAKLLAAAAERGCTLALPYVTSKTSPMRFLQWKARDPLENGPFGLSQPKADAPELKPDIVLVPLVAFDALLMRLGQGAGHYDRALSVLGNSIAVGIAWSVQQAENLPLDPWDMPLDAILTESSWISR</sequence>
<proteinExistence type="inferred from homology"/>
<dbReference type="EC" id="6.3.3.2" evidence="5"/>
<dbReference type="SUPFAM" id="SSF100950">
    <property type="entry name" value="NagB/RpiA/CoA transferase-like"/>
    <property type="match status" value="1"/>
</dbReference>
<organism evidence="6 7">
    <name type="scientific">Sphingorhabdus pulchriflava</name>
    <dbReference type="NCBI Taxonomy" id="2292257"/>
    <lineage>
        <taxon>Bacteria</taxon>
        <taxon>Pseudomonadati</taxon>
        <taxon>Pseudomonadota</taxon>
        <taxon>Alphaproteobacteria</taxon>
        <taxon>Sphingomonadales</taxon>
        <taxon>Sphingomonadaceae</taxon>
        <taxon>Sphingorhabdus</taxon>
    </lineage>
</organism>
<dbReference type="RefSeq" id="WP_115548523.1">
    <property type="nucleotide sequence ID" value="NZ_QRGP01000001.1"/>
</dbReference>
<dbReference type="InterPro" id="IPR002698">
    <property type="entry name" value="FTHF_cligase"/>
</dbReference>
<evidence type="ECO:0000256" key="4">
    <source>
        <dbReference type="PIRSR" id="PIRSR006806-1"/>
    </source>
</evidence>
<keyword evidence="5" id="KW-0460">Magnesium</keyword>
<evidence type="ECO:0000313" key="6">
    <source>
        <dbReference type="EMBL" id="RDV06978.1"/>
    </source>
</evidence>
<keyword evidence="7" id="KW-1185">Reference proteome</keyword>
<feature type="binding site" evidence="4">
    <location>
        <position position="60"/>
    </location>
    <ligand>
        <name>substrate</name>
    </ligand>
</feature>
<dbReference type="PANTHER" id="PTHR23407:SF1">
    <property type="entry name" value="5-FORMYLTETRAHYDROFOLATE CYCLO-LIGASE"/>
    <property type="match status" value="1"/>
</dbReference>
<dbReference type="PIRSF" id="PIRSF006806">
    <property type="entry name" value="FTHF_cligase"/>
    <property type="match status" value="1"/>
</dbReference>
<reference evidence="7" key="1">
    <citation type="submission" date="2018-08" db="EMBL/GenBank/DDBJ databases">
        <authorList>
            <person name="Kim S.-J."/>
            <person name="Jung G.-Y."/>
        </authorList>
    </citation>
    <scope>NUCLEOTIDE SEQUENCE [LARGE SCALE GENOMIC DNA]</scope>
    <source>
        <strain evidence="7">GY_G</strain>
    </source>
</reference>
<feature type="binding site" evidence="4">
    <location>
        <begin position="7"/>
        <end position="11"/>
    </location>
    <ligand>
        <name>ATP</name>
        <dbReference type="ChEBI" id="CHEBI:30616"/>
    </ligand>
</feature>
<dbReference type="OrthoDB" id="9801938at2"/>
<dbReference type="Proteomes" id="UP000263833">
    <property type="component" value="Unassembled WGS sequence"/>
</dbReference>
<dbReference type="NCBIfam" id="TIGR02727">
    <property type="entry name" value="MTHFS_bact"/>
    <property type="match status" value="1"/>
</dbReference>
<name>A0A371BHG6_9SPHN</name>
<keyword evidence="6" id="KW-0436">Ligase</keyword>
<dbReference type="GO" id="GO:0046872">
    <property type="term" value="F:metal ion binding"/>
    <property type="evidence" value="ECO:0007669"/>
    <property type="project" value="UniProtKB-KW"/>
</dbReference>
<dbReference type="Pfam" id="PF01812">
    <property type="entry name" value="5-FTHF_cyc-lig"/>
    <property type="match status" value="1"/>
</dbReference>
<dbReference type="GO" id="GO:0030272">
    <property type="term" value="F:5-formyltetrahydrofolate cyclo-ligase activity"/>
    <property type="evidence" value="ECO:0007669"/>
    <property type="project" value="UniProtKB-EC"/>
</dbReference>
<dbReference type="AlphaFoldDB" id="A0A371BHG6"/>
<comment type="cofactor">
    <cofactor evidence="5">
        <name>Mg(2+)</name>
        <dbReference type="ChEBI" id="CHEBI:18420"/>
    </cofactor>
</comment>
<comment type="caution">
    <text evidence="6">The sequence shown here is derived from an EMBL/GenBank/DDBJ whole genome shotgun (WGS) entry which is preliminary data.</text>
</comment>
<gene>
    <name evidence="6" type="ORF">DXH95_06175</name>
</gene>
<keyword evidence="5" id="KW-0479">Metal-binding</keyword>
<feature type="binding site" evidence="4">
    <location>
        <position position="55"/>
    </location>
    <ligand>
        <name>substrate</name>
    </ligand>
</feature>
<evidence type="ECO:0000256" key="1">
    <source>
        <dbReference type="ARBA" id="ARBA00010638"/>
    </source>
</evidence>
<comment type="similarity">
    <text evidence="1 5">Belongs to the 5-formyltetrahydrofolate cyclo-ligase family.</text>
</comment>
<dbReference type="InterPro" id="IPR037171">
    <property type="entry name" value="NagB/RpiA_transferase-like"/>
</dbReference>
<accession>A0A371BHG6</accession>
<keyword evidence="3 4" id="KW-0067">ATP-binding</keyword>
<dbReference type="EMBL" id="QRGP01000001">
    <property type="protein sequence ID" value="RDV06978.1"/>
    <property type="molecule type" value="Genomic_DNA"/>
</dbReference>
<evidence type="ECO:0000256" key="3">
    <source>
        <dbReference type="ARBA" id="ARBA00022840"/>
    </source>
</evidence>
<evidence type="ECO:0000313" key="7">
    <source>
        <dbReference type="Proteomes" id="UP000263833"/>
    </source>
</evidence>
<evidence type="ECO:0000256" key="5">
    <source>
        <dbReference type="RuleBase" id="RU361279"/>
    </source>
</evidence>
<dbReference type="InterPro" id="IPR024185">
    <property type="entry name" value="FTHF_cligase-like_sf"/>
</dbReference>
<dbReference type="GO" id="GO:0035999">
    <property type="term" value="P:tetrahydrofolate interconversion"/>
    <property type="evidence" value="ECO:0007669"/>
    <property type="project" value="TreeGrafter"/>
</dbReference>
<protein>
    <recommendedName>
        <fullName evidence="5">5-formyltetrahydrofolate cyclo-ligase</fullName>
        <ecNumber evidence="5">6.3.3.2</ecNumber>
    </recommendedName>
</protein>
<dbReference type="Gene3D" id="3.40.50.10420">
    <property type="entry name" value="NagB/RpiA/CoA transferase-like"/>
    <property type="match status" value="1"/>
</dbReference>
<evidence type="ECO:0000256" key="2">
    <source>
        <dbReference type="ARBA" id="ARBA00022741"/>
    </source>
</evidence>
<keyword evidence="2 4" id="KW-0547">Nucleotide-binding</keyword>